<feature type="domain" description="Uroporphyrinogen decarboxylase (URO-D)" evidence="1">
    <location>
        <begin position="96"/>
        <end position="369"/>
    </location>
</feature>
<reference evidence="2 3" key="1">
    <citation type="journal article" date="2021" name="Nat. Commun.">
        <title>Isolation of a member of the candidate phylum Atribacteria reveals a unique cell membrane structure.</title>
        <authorList>
            <person name="Taiki K."/>
            <person name="Nobu M.K."/>
            <person name="Kusada H."/>
            <person name="Meng X.-Y."/>
            <person name="Hosoki N."/>
            <person name="Uematsu K."/>
            <person name="Yoshioka H."/>
            <person name="Kamagata Y."/>
            <person name="Tamaki H."/>
        </authorList>
    </citation>
    <scope>NUCLEOTIDE SEQUENCE [LARGE SCALE GENOMIC DNA]</scope>
    <source>
        <strain evidence="2 3">RT761</strain>
    </source>
</reference>
<keyword evidence="3" id="KW-1185">Reference proteome</keyword>
<dbReference type="AlphaFoldDB" id="A0A7T1F2M0"/>
<accession>A0A7T1F2M0</accession>
<dbReference type="PANTHER" id="PTHR47099">
    <property type="entry name" value="METHYLCOBAMIDE:COM METHYLTRANSFERASE MTBA"/>
    <property type="match status" value="1"/>
</dbReference>
<dbReference type="EMBL" id="CP065383">
    <property type="protein sequence ID" value="QPM67905.1"/>
    <property type="molecule type" value="Genomic_DNA"/>
</dbReference>
<dbReference type="InterPro" id="IPR052024">
    <property type="entry name" value="Methanogen_methyltrans"/>
</dbReference>
<evidence type="ECO:0000259" key="1">
    <source>
        <dbReference type="Pfam" id="PF01208"/>
    </source>
</evidence>
<organism evidence="2 3">
    <name type="scientific">Atribacter laminatus</name>
    <dbReference type="NCBI Taxonomy" id="2847778"/>
    <lineage>
        <taxon>Bacteria</taxon>
        <taxon>Pseudomonadati</taxon>
        <taxon>Atribacterota</taxon>
        <taxon>Atribacteria</taxon>
        <taxon>Atribacterales</taxon>
        <taxon>Atribacteraceae</taxon>
        <taxon>Atribacter</taxon>
    </lineage>
</organism>
<dbReference type="InterPro" id="IPR038071">
    <property type="entry name" value="UROD/MetE-like_sf"/>
</dbReference>
<dbReference type="RefSeq" id="WP_218113076.1">
    <property type="nucleotide sequence ID" value="NZ_CP065383.1"/>
</dbReference>
<sequence>MNSKERVMRSLNKEVPDRIPMDLGTTNCTTLTRKAYENLKKLLGIEKETRFMMENFQVVFVDEEVLQILNIDTRGIHPHPIFQKEMIDDNTYRNEFGITFRMPQEGLYYDMIDHPLAGKSLEELKEYSWPNPEKSMDLKGLREKAKKLHDKGEFCLVGDMIDSGIFEPCWYLRGFENYLMDLVIDPDFATAQLEGMYHYQLQRYSLFLQEVGEYLDIIFVGDDLATAENVIMNPQTYRNLIKPYHKEYFKNLKKLAPNAKLLYHSCGSIFNFIPDLIEIGVDILNPIQVSAQGMDTKVLKDKFGKELSFWGAIDTTQVMPNGSIEDVKREVHKRIQELGPDGYILAAVHDIQPDVPPENIVTMYDEAKNITISK</sequence>
<dbReference type="GO" id="GO:0004853">
    <property type="term" value="F:uroporphyrinogen decarboxylase activity"/>
    <property type="evidence" value="ECO:0007669"/>
    <property type="project" value="InterPro"/>
</dbReference>
<dbReference type="KEGG" id="alam:RT761_01118"/>
<evidence type="ECO:0000313" key="2">
    <source>
        <dbReference type="EMBL" id="QPM67905.1"/>
    </source>
</evidence>
<name>A0A7T1F2M0_ATRLM</name>
<dbReference type="SUPFAM" id="SSF51726">
    <property type="entry name" value="UROD/MetE-like"/>
    <property type="match status" value="1"/>
</dbReference>
<evidence type="ECO:0000313" key="3">
    <source>
        <dbReference type="Proteomes" id="UP000594463"/>
    </source>
</evidence>
<protein>
    <recommendedName>
        <fullName evidence="1">Uroporphyrinogen decarboxylase (URO-D) domain-containing protein</fullName>
    </recommendedName>
</protein>
<dbReference type="Proteomes" id="UP000594463">
    <property type="component" value="Chromosome"/>
</dbReference>
<dbReference type="GO" id="GO:0006779">
    <property type="term" value="P:porphyrin-containing compound biosynthetic process"/>
    <property type="evidence" value="ECO:0007669"/>
    <property type="project" value="InterPro"/>
</dbReference>
<dbReference type="InterPro" id="IPR000257">
    <property type="entry name" value="Uroporphyrinogen_deCOase"/>
</dbReference>
<gene>
    <name evidence="2" type="ORF">RT761_01118</name>
</gene>
<proteinExistence type="predicted"/>
<dbReference type="PANTHER" id="PTHR47099:SF1">
    <property type="entry name" value="METHYLCOBAMIDE:COM METHYLTRANSFERASE MTBA"/>
    <property type="match status" value="1"/>
</dbReference>
<dbReference type="Gene3D" id="3.20.20.210">
    <property type="match status" value="1"/>
</dbReference>
<dbReference type="Pfam" id="PF01208">
    <property type="entry name" value="URO-D"/>
    <property type="match status" value="1"/>
</dbReference>